<sequence>MQLVVVQVLFIAMKKFIYRSITEYHKNSIKLKF</sequence>
<dbReference type="AlphaFoldDB" id="A0A2P2NVQ4"/>
<dbReference type="EMBL" id="GGEC01066039">
    <property type="protein sequence ID" value="MBX46523.1"/>
    <property type="molecule type" value="Transcribed_RNA"/>
</dbReference>
<reference evidence="1" key="1">
    <citation type="submission" date="2018-02" db="EMBL/GenBank/DDBJ databases">
        <title>Rhizophora mucronata_Transcriptome.</title>
        <authorList>
            <person name="Meera S.P."/>
            <person name="Sreeshan A."/>
            <person name="Augustine A."/>
        </authorList>
    </citation>
    <scope>NUCLEOTIDE SEQUENCE</scope>
    <source>
        <tissue evidence="1">Leaf</tissue>
    </source>
</reference>
<evidence type="ECO:0000313" key="1">
    <source>
        <dbReference type="EMBL" id="MBX46523.1"/>
    </source>
</evidence>
<protein>
    <submittedName>
        <fullName evidence="1">Uncharacterized protein</fullName>
    </submittedName>
</protein>
<organism evidence="1">
    <name type="scientific">Rhizophora mucronata</name>
    <name type="common">Asiatic mangrove</name>
    <dbReference type="NCBI Taxonomy" id="61149"/>
    <lineage>
        <taxon>Eukaryota</taxon>
        <taxon>Viridiplantae</taxon>
        <taxon>Streptophyta</taxon>
        <taxon>Embryophyta</taxon>
        <taxon>Tracheophyta</taxon>
        <taxon>Spermatophyta</taxon>
        <taxon>Magnoliopsida</taxon>
        <taxon>eudicotyledons</taxon>
        <taxon>Gunneridae</taxon>
        <taxon>Pentapetalae</taxon>
        <taxon>rosids</taxon>
        <taxon>fabids</taxon>
        <taxon>Malpighiales</taxon>
        <taxon>Rhizophoraceae</taxon>
        <taxon>Rhizophora</taxon>
    </lineage>
</organism>
<accession>A0A2P2NVQ4</accession>
<proteinExistence type="predicted"/>
<name>A0A2P2NVQ4_RHIMU</name>